<accession>A0ABN9QKM9</accession>
<gene>
    <name evidence="1" type="ORF">PCOR1329_LOCUS12788</name>
</gene>
<feature type="non-terminal residue" evidence="1">
    <location>
        <position position="1"/>
    </location>
</feature>
<evidence type="ECO:0000313" key="1">
    <source>
        <dbReference type="EMBL" id="CAK0806631.1"/>
    </source>
</evidence>
<sequence>AAAALWRAPAAPALAVVPLRRRALAAGGWRAELLGGRRPGRLEGRRARPRRR</sequence>
<organism evidence="1 2">
    <name type="scientific">Prorocentrum cordatum</name>
    <dbReference type="NCBI Taxonomy" id="2364126"/>
    <lineage>
        <taxon>Eukaryota</taxon>
        <taxon>Sar</taxon>
        <taxon>Alveolata</taxon>
        <taxon>Dinophyceae</taxon>
        <taxon>Prorocentrales</taxon>
        <taxon>Prorocentraceae</taxon>
        <taxon>Prorocentrum</taxon>
    </lineage>
</organism>
<comment type="caution">
    <text evidence="1">The sequence shown here is derived from an EMBL/GenBank/DDBJ whole genome shotgun (WGS) entry which is preliminary data.</text>
</comment>
<dbReference type="Proteomes" id="UP001189429">
    <property type="component" value="Unassembled WGS sequence"/>
</dbReference>
<dbReference type="EMBL" id="CAUYUJ010003758">
    <property type="protein sequence ID" value="CAK0806631.1"/>
    <property type="molecule type" value="Genomic_DNA"/>
</dbReference>
<evidence type="ECO:0000313" key="2">
    <source>
        <dbReference type="Proteomes" id="UP001189429"/>
    </source>
</evidence>
<name>A0ABN9QKM9_9DINO</name>
<keyword evidence="2" id="KW-1185">Reference proteome</keyword>
<proteinExistence type="predicted"/>
<reference evidence="1" key="1">
    <citation type="submission" date="2023-10" db="EMBL/GenBank/DDBJ databases">
        <authorList>
            <person name="Chen Y."/>
            <person name="Shah S."/>
            <person name="Dougan E. K."/>
            <person name="Thang M."/>
            <person name="Chan C."/>
        </authorList>
    </citation>
    <scope>NUCLEOTIDE SEQUENCE [LARGE SCALE GENOMIC DNA]</scope>
</reference>
<protein>
    <submittedName>
        <fullName evidence="1">Uncharacterized protein</fullName>
    </submittedName>
</protein>
<feature type="non-terminal residue" evidence="1">
    <location>
        <position position="52"/>
    </location>
</feature>